<evidence type="ECO:0000313" key="3">
    <source>
        <dbReference type="Proteomes" id="UP000094243"/>
    </source>
</evidence>
<dbReference type="RefSeq" id="WP_069407758.1">
    <property type="nucleotide sequence ID" value="NZ_MIGZ01000219.1"/>
</dbReference>
<dbReference type="Pfam" id="PF12680">
    <property type="entry name" value="SnoaL_2"/>
    <property type="match status" value="1"/>
</dbReference>
<evidence type="ECO:0000313" key="2">
    <source>
        <dbReference type="EMBL" id="ODQ84964.1"/>
    </source>
</evidence>
<dbReference type="OrthoDB" id="5735022at2"/>
<feature type="domain" description="SnoaL-like" evidence="1">
    <location>
        <begin position="12"/>
        <end position="107"/>
    </location>
</feature>
<comment type="caution">
    <text evidence="2">The sequence shown here is derived from an EMBL/GenBank/DDBJ whole genome shotgun (WGS) entry which is preliminary data.</text>
</comment>
<dbReference type="InterPro" id="IPR037401">
    <property type="entry name" value="SnoaL-like"/>
</dbReference>
<proteinExistence type="predicted"/>
<keyword evidence="3" id="KW-1185">Reference proteome</keyword>
<dbReference type="EMBL" id="MIGZ01000219">
    <property type="protein sequence ID" value="ODQ84964.1"/>
    <property type="molecule type" value="Genomic_DNA"/>
</dbReference>
<dbReference type="SUPFAM" id="SSF54427">
    <property type="entry name" value="NTF2-like"/>
    <property type="match status" value="1"/>
</dbReference>
<reference evidence="3" key="1">
    <citation type="submission" date="2016-09" db="EMBL/GenBank/DDBJ databases">
        <authorList>
            <person name="Greninger A.L."/>
            <person name="Jerome K.R."/>
            <person name="Mcnair B."/>
            <person name="Wallis C."/>
            <person name="Fang F."/>
        </authorList>
    </citation>
    <scope>NUCLEOTIDE SEQUENCE [LARGE SCALE GENOMIC DNA]</scope>
    <source>
        <strain evidence="3">M7</strain>
    </source>
</reference>
<dbReference type="InterPro" id="IPR032710">
    <property type="entry name" value="NTF2-like_dom_sf"/>
</dbReference>
<dbReference type="AlphaFoldDB" id="A0A1E3R553"/>
<protein>
    <recommendedName>
        <fullName evidence="1">SnoaL-like domain-containing protein</fullName>
    </recommendedName>
</protein>
<sequence>MAISRADALVAVERSPAAFGVHDRDAWIDAFTFDGRVEDPVGSHPHRGRTAIASFYDTFIGPRDITFHRDVDIVVGATVIRDLELEVGMGAGLTMRIPAYLRYDVADHQGELKIAALYAFWELPAMVAQFLRGGLKSVPPGLRLSKGLLLNQGLIGTLGFLSGFRGPGPQGKRRFGEFLADARAGDEVAVRRWLGKGTRITRGDDEPMGSAELLSRLAGAQQRKVIAAGYSLAVGVDCDGRRDVLMAEVSTGSFAINRIRYFSDAV</sequence>
<dbReference type="Gene3D" id="3.10.450.50">
    <property type="match status" value="1"/>
</dbReference>
<accession>A0A1E3R553</accession>
<name>A0A1E3R553_9MYCO</name>
<dbReference type="Proteomes" id="UP000094243">
    <property type="component" value="Unassembled WGS sequence"/>
</dbReference>
<gene>
    <name evidence="2" type="ORF">BHQ17_25110</name>
</gene>
<evidence type="ECO:0000259" key="1">
    <source>
        <dbReference type="Pfam" id="PF12680"/>
    </source>
</evidence>
<organism evidence="2 3">
    <name type="scientific">Mycolicibacterium holsaticum</name>
    <dbReference type="NCBI Taxonomy" id="152142"/>
    <lineage>
        <taxon>Bacteria</taxon>
        <taxon>Bacillati</taxon>
        <taxon>Actinomycetota</taxon>
        <taxon>Actinomycetes</taxon>
        <taxon>Mycobacteriales</taxon>
        <taxon>Mycobacteriaceae</taxon>
        <taxon>Mycolicibacterium</taxon>
    </lineage>
</organism>